<dbReference type="AlphaFoldDB" id="A0A1I4QIW4"/>
<dbReference type="EMBL" id="FOTS01000105">
    <property type="protein sequence ID" value="SFM39977.1"/>
    <property type="molecule type" value="Genomic_DNA"/>
</dbReference>
<dbReference type="InterPro" id="IPR010712">
    <property type="entry name" value="Arsenical-R_ArsD"/>
</dbReference>
<name>A0A1I4QIW4_9FIRM</name>
<dbReference type="GO" id="GO:0003677">
    <property type="term" value="F:DNA binding"/>
    <property type="evidence" value="ECO:0007669"/>
    <property type="project" value="InterPro"/>
</dbReference>
<gene>
    <name evidence="1" type="ORF">SAMN04490355_11053</name>
</gene>
<protein>
    <submittedName>
        <fullName evidence="1">Arsenical resistance operon trans-acting repressor ArsD</fullName>
    </submittedName>
</protein>
<dbReference type="NCBIfam" id="NF033727">
    <property type="entry name" value="chaperon_ArsD"/>
    <property type="match status" value="1"/>
</dbReference>
<dbReference type="Pfam" id="PF06953">
    <property type="entry name" value="ArsD"/>
    <property type="match status" value="1"/>
</dbReference>
<dbReference type="STRING" id="1123291.SAMN04490355_11053"/>
<reference evidence="2" key="1">
    <citation type="submission" date="2016-10" db="EMBL/GenBank/DDBJ databases">
        <authorList>
            <person name="Varghese N."/>
            <person name="Submissions S."/>
        </authorList>
    </citation>
    <scope>NUCLEOTIDE SEQUENCE [LARGE SCALE GENOMIC DNA]</scope>
    <source>
        <strain evidence="2">DSM 13327</strain>
    </source>
</reference>
<dbReference type="Proteomes" id="UP000199520">
    <property type="component" value="Unassembled WGS sequence"/>
</dbReference>
<evidence type="ECO:0000313" key="1">
    <source>
        <dbReference type="EMBL" id="SFM39977.1"/>
    </source>
</evidence>
<dbReference type="GO" id="GO:0045892">
    <property type="term" value="P:negative regulation of DNA-templated transcription"/>
    <property type="evidence" value="ECO:0007669"/>
    <property type="project" value="InterPro"/>
</dbReference>
<proteinExistence type="predicted"/>
<keyword evidence="2" id="KW-1185">Reference proteome</keyword>
<dbReference type="GO" id="GO:0046685">
    <property type="term" value="P:response to arsenic-containing substance"/>
    <property type="evidence" value="ECO:0007669"/>
    <property type="project" value="InterPro"/>
</dbReference>
<evidence type="ECO:0000313" key="2">
    <source>
        <dbReference type="Proteomes" id="UP000199520"/>
    </source>
</evidence>
<accession>A0A1I4QIW4</accession>
<sequence length="130" mass="14294">MDKKNNMESDTMKKIAIYDPAMCCSTGICGASIDKELLRVATIIENLKQDGADISRFNLSGEPNAFVENQLIKEQLKQNGPEILPITLVDGQIAKTKNYPTNEEFAQWTGLEIDSEPKKAACCCDESGCC</sequence>
<organism evidence="1 2">
    <name type="scientific">Pelosinus propionicus DSM 13327</name>
    <dbReference type="NCBI Taxonomy" id="1123291"/>
    <lineage>
        <taxon>Bacteria</taxon>
        <taxon>Bacillati</taxon>
        <taxon>Bacillota</taxon>
        <taxon>Negativicutes</taxon>
        <taxon>Selenomonadales</taxon>
        <taxon>Sporomusaceae</taxon>
        <taxon>Pelosinus</taxon>
    </lineage>
</organism>
<dbReference type="Gene3D" id="3.40.30.10">
    <property type="entry name" value="Glutaredoxin"/>
    <property type="match status" value="1"/>
</dbReference>